<evidence type="ECO:0000313" key="2">
    <source>
        <dbReference type="Proteomes" id="UP000789920"/>
    </source>
</evidence>
<proteinExistence type="predicted"/>
<feature type="non-terminal residue" evidence="1">
    <location>
        <position position="52"/>
    </location>
</feature>
<dbReference type="EMBL" id="CAJVQC010156291">
    <property type="protein sequence ID" value="CAG8847505.1"/>
    <property type="molecule type" value="Genomic_DNA"/>
</dbReference>
<accession>A0ACA9SUJ6</accession>
<evidence type="ECO:0000313" key="1">
    <source>
        <dbReference type="EMBL" id="CAG8847505.1"/>
    </source>
</evidence>
<protein>
    <submittedName>
        <fullName evidence="1">7230_t:CDS:1</fullName>
    </submittedName>
</protein>
<organism evidence="1 2">
    <name type="scientific">Racocetra persica</name>
    <dbReference type="NCBI Taxonomy" id="160502"/>
    <lineage>
        <taxon>Eukaryota</taxon>
        <taxon>Fungi</taxon>
        <taxon>Fungi incertae sedis</taxon>
        <taxon>Mucoromycota</taxon>
        <taxon>Glomeromycotina</taxon>
        <taxon>Glomeromycetes</taxon>
        <taxon>Diversisporales</taxon>
        <taxon>Gigasporaceae</taxon>
        <taxon>Racocetra</taxon>
    </lineage>
</organism>
<name>A0ACA9SUJ6_9GLOM</name>
<comment type="caution">
    <text evidence="1">The sequence shown here is derived from an EMBL/GenBank/DDBJ whole genome shotgun (WGS) entry which is preliminary data.</text>
</comment>
<reference evidence="1" key="1">
    <citation type="submission" date="2021-06" db="EMBL/GenBank/DDBJ databases">
        <authorList>
            <person name="Kallberg Y."/>
            <person name="Tangrot J."/>
            <person name="Rosling A."/>
        </authorList>
    </citation>
    <scope>NUCLEOTIDE SEQUENCE</scope>
    <source>
        <strain evidence="1">MA461A</strain>
    </source>
</reference>
<keyword evidence="2" id="KW-1185">Reference proteome</keyword>
<sequence length="52" mass="6253">MRNFVFRTSLTPETFRNENKIKRRKTLKNSQVPHYKVQQKLPLNIRVNQSAP</sequence>
<gene>
    <name evidence="1" type="ORF">RPERSI_LOCUS34668</name>
</gene>
<dbReference type="Proteomes" id="UP000789920">
    <property type="component" value="Unassembled WGS sequence"/>
</dbReference>